<dbReference type="AlphaFoldDB" id="A0A2V4BRZ2"/>
<dbReference type="InterPro" id="IPR001910">
    <property type="entry name" value="Inosine/uridine_hydrolase_dom"/>
</dbReference>
<feature type="domain" description="Inosine/uridine-preferring nucleoside hydrolase" evidence="3">
    <location>
        <begin position="39"/>
        <end position="293"/>
    </location>
</feature>
<organism evidence="4 5">
    <name type="scientific">Flavobacterium cheongpyeongense</name>
    <dbReference type="NCBI Taxonomy" id="2212651"/>
    <lineage>
        <taxon>Bacteria</taxon>
        <taxon>Pseudomonadati</taxon>
        <taxon>Bacteroidota</taxon>
        <taxon>Flavobacteriia</taxon>
        <taxon>Flavobacteriales</taxon>
        <taxon>Flavobacteriaceae</taxon>
        <taxon>Flavobacterium</taxon>
    </lineage>
</organism>
<dbReference type="GO" id="GO:0008477">
    <property type="term" value="F:purine nucleosidase activity"/>
    <property type="evidence" value="ECO:0007669"/>
    <property type="project" value="TreeGrafter"/>
</dbReference>
<dbReference type="SUPFAM" id="SSF53590">
    <property type="entry name" value="Nucleoside hydrolase"/>
    <property type="match status" value="1"/>
</dbReference>
<dbReference type="Pfam" id="PF01156">
    <property type="entry name" value="IU_nuc_hydro"/>
    <property type="match status" value="1"/>
</dbReference>
<dbReference type="InterPro" id="IPR023186">
    <property type="entry name" value="IUNH"/>
</dbReference>
<evidence type="ECO:0000313" key="5">
    <source>
        <dbReference type="Proteomes" id="UP000247903"/>
    </source>
</evidence>
<dbReference type="Proteomes" id="UP000247903">
    <property type="component" value="Unassembled WGS sequence"/>
</dbReference>
<dbReference type="EMBL" id="QJHK01000005">
    <property type="protein sequence ID" value="PXY41387.1"/>
    <property type="molecule type" value="Genomic_DNA"/>
</dbReference>
<evidence type="ECO:0000256" key="2">
    <source>
        <dbReference type="ARBA" id="ARBA00023295"/>
    </source>
</evidence>
<gene>
    <name evidence="4" type="ORF">DMB65_08275</name>
</gene>
<name>A0A2V4BRZ2_9FLAO</name>
<dbReference type="RefSeq" id="WP_110306175.1">
    <property type="nucleotide sequence ID" value="NZ_QJHK01000005.1"/>
</dbReference>
<protein>
    <submittedName>
        <fullName evidence="4">Twin-arginine translocation pathway signal protein</fullName>
    </submittedName>
</protein>
<keyword evidence="2" id="KW-0326">Glycosidase</keyword>
<dbReference type="GO" id="GO:0006152">
    <property type="term" value="P:purine nucleoside catabolic process"/>
    <property type="evidence" value="ECO:0007669"/>
    <property type="project" value="TreeGrafter"/>
</dbReference>
<dbReference type="InterPro" id="IPR036452">
    <property type="entry name" value="Ribo_hydro-like"/>
</dbReference>
<dbReference type="Gene3D" id="3.90.245.10">
    <property type="entry name" value="Ribonucleoside hydrolase-like"/>
    <property type="match status" value="1"/>
</dbReference>
<sequence>MKHIIQRCLIGIILLQGFSVYAQKNTVYFNETVKSRIRVIIDNDFGGDPDGLFQLVHHILSPSVEIKGIIGSQHYKDGFYGSPGTVAYACTKVNELLSIMQLTGKLPVYEGGASGLADIKTPIVSDGAKAIVQEAMREDTKMPLYVVCGAGLTNIASAYLLEPRIAKKIILVWIGGAEYQGLALPPPKGKNLEYNLGIDIKATQVIFNVSDISIWQVPRDAYRQALYSYSELVYKFKANGSTGEFLIENLEDLMKRSKRSLGEAYVLGDSPLVLLTALQTSWESDPASCKYAIKRAPGINDSGLYEETSEGRKIRVYTSLDTRLMLDDLVAKLVLLNMKK</sequence>
<evidence type="ECO:0000256" key="1">
    <source>
        <dbReference type="ARBA" id="ARBA00022801"/>
    </source>
</evidence>
<keyword evidence="5" id="KW-1185">Reference proteome</keyword>
<evidence type="ECO:0000259" key="3">
    <source>
        <dbReference type="Pfam" id="PF01156"/>
    </source>
</evidence>
<dbReference type="GO" id="GO:0005829">
    <property type="term" value="C:cytosol"/>
    <property type="evidence" value="ECO:0007669"/>
    <property type="project" value="TreeGrafter"/>
</dbReference>
<comment type="caution">
    <text evidence="4">The sequence shown here is derived from an EMBL/GenBank/DDBJ whole genome shotgun (WGS) entry which is preliminary data.</text>
</comment>
<evidence type="ECO:0000313" key="4">
    <source>
        <dbReference type="EMBL" id="PXY41387.1"/>
    </source>
</evidence>
<reference evidence="4 5" key="1">
    <citation type="submission" date="2018-05" db="EMBL/GenBank/DDBJ databases">
        <title>Flavobacterium sp. strain IMCC34759, incomplete genome.</title>
        <authorList>
            <person name="Joung Y."/>
            <person name="Cho J."/>
        </authorList>
    </citation>
    <scope>NUCLEOTIDE SEQUENCE [LARGE SCALE GENOMIC DNA]</scope>
    <source>
        <strain evidence="4 5">IMCC34759</strain>
    </source>
</reference>
<dbReference type="OrthoDB" id="253051at2"/>
<proteinExistence type="predicted"/>
<dbReference type="PANTHER" id="PTHR12304:SF4">
    <property type="entry name" value="URIDINE NUCLEOSIDASE"/>
    <property type="match status" value="1"/>
</dbReference>
<keyword evidence="1" id="KW-0378">Hydrolase</keyword>
<dbReference type="PANTHER" id="PTHR12304">
    <property type="entry name" value="INOSINE-URIDINE PREFERRING NUCLEOSIDE HYDROLASE"/>
    <property type="match status" value="1"/>
</dbReference>
<accession>A0A2V4BRZ2</accession>